<dbReference type="AlphaFoldDB" id="A0A9W9P1C3"/>
<evidence type="ECO:0000256" key="3">
    <source>
        <dbReference type="ARBA" id="ARBA00023125"/>
    </source>
</evidence>
<dbReference type="GeneID" id="83201784"/>
<dbReference type="InterPro" id="IPR030456">
    <property type="entry name" value="TF_fork_head_CS_2"/>
</dbReference>
<evidence type="ECO:0000313" key="9">
    <source>
        <dbReference type="EMBL" id="KAJ5232228.1"/>
    </source>
</evidence>
<protein>
    <recommendedName>
        <fullName evidence="8">Fork-head domain-containing protein</fullName>
    </recommendedName>
</protein>
<keyword evidence="10" id="KW-1185">Reference proteome</keyword>
<gene>
    <name evidence="9" type="ORF">N7468_005184</name>
</gene>
<feature type="compositionally biased region" description="Pro residues" evidence="7">
    <location>
        <begin position="391"/>
        <end position="400"/>
    </location>
</feature>
<feature type="region of interest" description="Disordered" evidence="7">
    <location>
        <begin position="438"/>
        <end position="457"/>
    </location>
</feature>
<dbReference type="InterPro" id="IPR036388">
    <property type="entry name" value="WH-like_DNA-bd_sf"/>
</dbReference>
<dbReference type="OrthoDB" id="5954824at2759"/>
<reference evidence="9" key="2">
    <citation type="journal article" date="2023" name="IMA Fungus">
        <title>Comparative genomic study of the Penicillium genus elucidates a diverse pangenome and 15 lateral gene transfer events.</title>
        <authorList>
            <person name="Petersen C."/>
            <person name="Sorensen T."/>
            <person name="Nielsen M.R."/>
            <person name="Sondergaard T.E."/>
            <person name="Sorensen J.L."/>
            <person name="Fitzpatrick D.A."/>
            <person name="Frisvad J.C."/>
            <person name="Nielsen K.L."/>
        </authorList>
    </citation>
    <scope>NUCLEOTIDE SEQUENCE</scope>
    <source>
        <strain evidence="9">IBT 19713</strain>
    </source>
</reference>
<feature type="domain" description="Fork-head" evidence="8">
    <location>
        <begin position="228"/>
        <end position="320"/>
    </location>
</feature>
<evidence type="ECO:0000256" key="1">
    <source>
        <dbReference type="ARBA" id="ARBA00004123"/>
    </source>
</evidence>
<keyword evidence="4" id="KW-0804">Transcription</keyword>
<dbReference type="EMBL" id="JAPQKS010000004">
    <property type="protein sequence ID" value="KAJ5232228.1"/>
    <property type="molecule type" value="Genomic_DNA"/>
</dbReference>
<dbReference type="PROSITE" id="PS00658">
    <property type="entry name" value="FORK_HEAD_2"/>
    <property type="match status" value="1"/>
</dbReference>
<comment type="subcellular location">
    <subcellularLocation>
        <location evidence="1 6">Nucleus</location>
    </subcellularLocation>
</comment>
<dbReference type="Pfam" id="PF00250">
    <property type="entry name" value="Forkhead"/>
    <property type="match status" value="1"/>
</dbReference>
<evidence type="ECO:0000313" key="10">
    <source>
        <dbReference type="Proteomes" id="UP001150941"/>
    </source>
</evidence>
<dbReference type="Proteomes" id="UP001150941">
    <property type="component" value="Unassembled WGS sequence"/>
</dbReference>
<dbReference type="GO" id="GO:0000978">
    <property type="term" value="F:RNA polymerase II cis-regulatory region sequence-specific DNA binding"/>
    <property type="evidence" value="ECO:0007669"/>
    <property type="project" value="TreeGrafter"/>
</dbReference>
<dbReference type="RefSeq" id="XP_058330221.1">
    <property type="nucleotide sequence ID" value="XM_058474481.1"/>
</dbReference>
<dbReference type="InterPro" id="IPR036390">
    <property type="entry name" value="WH_DNA-bd_sf"/>
</dbReference>
<feature type="compositionally biased region" description="Basic and acidic residues" evidence="7">
    <location>
        <begin position="355"/>
        <end position="369"/>
    </location>
</feature>
<accession>A0A9W9P1C3</accession>
<dbReference type="Gene3D" id="1.10.10.10">
    <property type="entry name" value="Winged helix-like DNA-binding domain superfamily/Winged helix DNA-binding domain"/>
    <property type="match status" value="1"/>
</dbReference>
<name>A0A9W9P1C3_9EURO</name>
<dbReference type="PROSITE" id="PS50039">
    <property type="entry name" value="FORK_HEAD_3"/>
    <property type="match status" value="1"/>
</dbReference>
<feature type="region of interest" description="Disordered" evidence="7">
    <location>
        <begin position="170"/>
        <end position="227"/>
    </location>
</feature>
<dbReference type="SUPFAM" id="SSF46785">
    <property type="entry name" value="Winged helix' DNA-binding domain"/>
    <property type="match status" value="1"/>
</dbReference>
<feature type="compositionally biased region" description="Polar residues" evidence="7">
    <location>
        <begin position="199"/>
        <end position="215"/>
    </location>
</feature>
<keyword evidence="3 6" id="KW-0238">DNA-binding</keyword>
<keyword evidence="5 6" id="KW-0539">Nucleus</keyword>
<evidence type="ECO:0000256" key="7">
    <source>
        <dbReference type="SAM" id="MobiDB-lite"/>
    </source>
</evidence>
<feature type="compositionally biased region" description="Low complexity" evidence="7">
    <location>
        <begin position="178"/>
        <end position="198"/>
    </location>
</feature>
<dbReference type="SMART" id="SM00339">
    <property type="entry name" value="FH"/>
    <property type="match status" value="1"/>
</dbReference>
<proteinExistence type="predicted"/>
<evidence type="ECO:0000256" key="5">
    <source>
        <dbReference type="ARBA" id="ARBA00023242"/>
    </source>
</evidence>
<feature type="region of interest" description="Disordered" evidence="7">
    <location>
        <begin position="312"/>
        <end position="371"/>
    </location>
</feature>
<feature type="compositionally biased region" description="Basic and acidic residues" evidence="7">
    <location>
        <begin position="338"/>
        <end position="347"/>
    </location>
</feature>
<evidence type="ECO:0000256" key="6">
    <source>
        <dbReference type="PROSITE-ProRule" id="PRU00089"/>
    </source>
</evidence>
<comment type="caution">
    <text evidence="9">The sequence shown here is derived from an EMBL/GenBank/DDBJ whole genome shotgun (WGS) entry which is preliminary data.</text>
</comment>
<dbReference type="GO" id="GO:0005634">
    <property type="term" value="C:nucleus"/>
    <property type="evidence" value="ECO:0007669"/>
    <property type="project" value="UniProtKB-SubCell"/>
</dbReference>
<feature type="DNA-binding region" description="Fork-head" evidence="6">
    <location>
        <begin position="228"/>
        <end position="320"/>
    </location>
</feature>
<dbReference type="PANTHER" id="PTHR45881">
    <property type="entry name" value="CHECKPOINT SUPPRESSOR 1-LIKE, ISOFORM A-RELATED"/>
    <property type="match status" value="1"/>
</dbReference>
<sequence length="457" mass="50773">MDRSFPVSPFHLAQMPTDQRELEHTVLVQTRPSDDGMFQVKPLQPYNPCSPAELWAASRSAPQMKFYHCPGDSDLWRAIPEPYEPSSRISCGPDSTYFAPVYMDSHPISIPMISSPTAIGPQSPGLRQEACDGSLERVSDACAPWMGSRSSHSGYHDQLKMEESDSMAHINATPRTSPSPISISSYHSSPQPYSASSPVTVNMKTSASPQTTSDYGGSEDDNHTDPPYSQLIWQALMDQPDRRLPLQKIYEWFEKNTGKGRDQTQKGWQNSIRHNLSMNAGFIAVRDGSPGGKRTMNYWCLTEEAIQNGIQSTTRYRRDIKGRKPSNTTEAPIPNHPEPGRRGERPGRRSKPRSSHQDNRRPTPLHRPETLASCVQPRPITEAGAGAFPQSLPPGYPAPPMDLTGAHWPSNTYVQTFGFNDVISCTTPPHIPDQMHQYGANPSSDGSSFHYQNSGWN</sequence>
<feature type="compositionally biased region" description="Polar residues" evidence="7">
    <location>
        <begin position="440"/>
        <end position="457"/>
    </location>
</feature>
<reference evidence="9" key="1">
    <citation type="submission" date="2022-11" db="EMBL/GenBank/DDBJ databases">
        <authorList>
            <person name="Petersen C."/>
        </authorList>
    </citation>
    <scope>NUCLEOTIDE SEQUENCE</scope>
    <source>
        <strain evidence="9">IBT 19713</strain>
    </source>
</reference>
<dbReference type="InterPro" id="IPR001766">
    <property type="entry name" value="Fork_head_dom"/>
</dbReference>
<keyword evidence="2" id="KW-0805">Transcription regulation</keyword>
<evidence type="ECO:0000256" key="4">
    <source>
        <dbReference type="ARBA" id="ARBA00023163"/>
    </source>
</evidence>
<evidence type="ECO:0000259" key="8">
    <source>
        <dbReference type="PROSITE" id="PS50039"/>
    </source>
</evidence>
<organism evidence="9 10">
    <name type="scientific">Penicillium chermesinum</name>
    <dbReference type="NCBI Taxonomy" id="63820"/>
    <lineage>
        <taxon>Eukaryota</taxon>
        <taxon>Fungi</taxon>
        <taxon>Dikarya</taxon>
        <taxon>Ascomycota</taxon>
        <taxon>Pezizomycotina</taxon>
        <taxon>Eurotiomycetes</taxon>
        <taxon>Eurotiomycetidae</taxon>
        <taxon>Eurotiales</taxon>
        <taxon>Aspergillaceae</taxon>
        <taxon>Penicillium</taxon>
    </lineage>
</organism>
<dbReference type="GO" id="GO:0000981">
    <property type="term" value="F:DNA-binding transcription factor activity, RNA polymerase II-specific"/>
    <property type="evidence" value="ECO:0007669"/>
    <property type="project" value="TreeGrafter"/>
</dbReference>
<dbReference type="PANTHER" id="PTHR45881:SF5">
    <property type="entry name" value="FORK-HEAD DOMAIN-CONTAINING PROTEIN"/>
    <property type="match status" value="1"/>
</dbReference>
<feature type="region of interest" description="Disordered" evidence="7">
    <location>
        <begin position="381"/>
        <end position="400"/>
    </location>
</feature>
<evidence type="ECO:0000256" key="2">
    <source>
        <dbReference type="ARBA" id="ARBA00023015"/>
    </source>
</evidence>